<feature type="non-terminal residue" evidence="14">
    <location>
        <position position="1"/>
    </location>
</feature>
<evidence type="ECO:0000256" key="7">
    <source>
        <dbReference type="ARBA" id="ARBA00012801"/>
    </source>
</evidence>
<comment type="subunit">
    <text evidence="6">Homodimer.</text>
</comment>
<sequence>GQVVKIIIVVSPLHLFHTRLTVDFLCYRTHFRLMHTRILSTGGKFVSRSIQPIKMNGYHNIGDMRKSYRDNKDAFTEDQLVSQTDPFAQFADWFEKIKGIPEILEPNAMCLATSNKDGQPSARFVLLKGFGKDVGGFTFFTNYNSRKGSDLEQNSKAALTFYWDKLNRQIRIEGTVTKVPEPENDVYFQRRPLASQIGAAASAQSTIIASRDVLIEKAEEISKNCNGRVEKPKHWGGYLLVPYFFEFWQGQSDRLHDRICFKRDNDTDPWKLFRLAP</sequence>
<evidence type="ECO:0000256" key="9">
    <source>
        <dbReference type="ARBA" id="ARBA00022643"/>
    </source>
</evidence>
<evidence type="ECO:0000256" key="5">
    <source>
        <dbReference type="ARBA" id="ARBA00007301"/>
    </source>
</evidence>
<comment type="pathway">
    <text evidence="3">Cofactor metabolism; pyridoxal 5'-phosphate salvage; pyridoxal 5'-phosphate from pyridoxamine 5'-phosphate: step 1/1.</text>
</comment>
<dbReference type="NCBIfam" id="NF004231">
    <property type="entry name" value="PRK05679.1"/>
    <property type="match status" value="1"/>
</dbReference>
<dbReference type="InterPro" id="IPR019576">
    <property type="entry name" value="Pyridoxamine_oxidase_dimer_C"/>
</dbReference>
<dbReference type="PROSITE" id="PS01064">
    <property type="entry name" value="PYRIDOX_OXIDASE"/>
    <property type="match status" value="1"/>
</dbReference>
<comment type="cofactor">
    <cofactor evidence="1">
        <name>FMN</name>
        <dbReference type="ChEBI" id="CHEBI:58210"/>
    </cofactor>
</comment>
<dbReference type="PANTHER" id="PTHR10851:SF0">
    <property type="entry name" value="PYRIDOXINE-5'-PHOSPHATE OXIDASE"/>
    <property type="match status" value="1"/>
</dbReference>
<feature type="domain" description="Pyridoxine 5'-phosphate oxidase dimerisation C-terminal" evidence="13">
    <location>
        <begin position="235"/>
        <end position="277"/>
    </location>
</feature>
<dbReference type="HAMAP" id="MF_01629">
    <property type="entry name" value="PdxH"/>
    <property type="match status" value="1"/>
</dbReference>
<evidence type="ECO:0000259" key="13">
    <source>
        <dbReference type="Pfam" id="PF10590"/>
    </source>
</evidence>
<organism evidence="14">
    <name type="scientific">Lygus hesperus</name>
    <name type="common">Western plant bug</name>
    <dbReference type="NCBI Taxonomy" id="30085"/>
    <lineage>
        <taxon>Eukaryota</taxon>
        <taxon>Metazoa</taxon>
        <taxon>Ecdysozoa</taxon>
        <taxon>Arthropoda</taxon>
        <taxon>Hexapoda</taxon>
        <taxon>Insecta</taxon>
        <taxon>Pterygota</taxon>
        <taxon>Neoptera</taxon>
        <taxon>Paraneoptera</taxon>
        <taxon>Hemiptera</taxon>
        <taxon>Heteroptera</taxon>
        <taxon>Panheteroptera</taxon>
        <taxon>Cimicomorpha</taxon>
        <taxon>Miridae</taxon>
        <taxon>Mirini</taxon>
        <taxon>Lygus</taxon>
    </lineage>
</organism>
<evidence type="ECO:0000256" key="4">
    <source>
        <dbReference type="ARBA" id="ARBA00005037"/>
    </source>
</evidence>
<reference evidence="14" key="1">
    <citation type="journal article" date="2014" name="PLoS ONE">
        <title>Transcriptome-Based Identification of ABC Transporters in the Western Tarnished Plant Bug Lygus hesperus.</title>
        <authorList>
            <person name="Hull J.J."/>
            <person name="Chaney K."/>
            <person name="Geib S.M."/>
            <person name="Fabrick J.A."/>
            <person name="Brent C.S."/>
            <person name="Walsh D."/>
            <person name="Lavine L.C."/>
        </authorList>
    </citation>
    <scope>NUCLEOTIDE SEQUENCE</scope>
</reference>
<accession>A0A0A9YEA2</accession>
<evidence type="ECO:0000256" key="6">
    <source>
        <dbReference type="ARBA" id="ARBA00011738"/>
    </source>
</evidence>
<name>A0A0A9YEA2_LYGHE</name>
<dbReference type="Gene3D" id="2.30.110.10">
    <property type="entry name" value="Electron Transport, Fmn-binding Protein, Chain A"/>
    <property type="match status" value="1"/>
</dbReference>
<evidence type="ECO:0000256" key="10">
    <source>
        <dbReference type="ARBA" id="ARBA00023002"/>
    </source>
</evidence>
<keyword evidence="11" id="KW-0664">Pyridoxine biosynthesis</keyword>
<dbReference type="AlphaFoldDB" id="A0A0A9YEA2"/>
<proteinExistence type="inferred from homology"/>
<dbReference type="GO" id="GO:0008615">
    <property type="term" value="P:pyridoxine biosynthetic process"/>
    <property type="evidence" value="ECO:0007669"/>
    <property type="project" value="UniProtKB-KW"/>
</dbReference>
<comment type="pathway">
    <text evidence="4">Cofactor metabolism; pyridoxal 5'-phosphate salvage; pyridoxal 5'-phosphate from pyridoxine 5'-phosphate: step 1/1.</text>
</comment>
<evidence type="ECO:0000256" key="3">
    <source>
        <dbReference type="ARBA" id="ARBA00004738"/>
    </source>
</evidence>
<evidence type="ECO:0000259" key="12">
    <source>
        <dbReference type="Pfam" id="PF01243"/>
    </source>
</evidence>
<dbReference type="EMBL" id="GBHO01013110">
    <property type="protein sequence ID" value="JAG30494.1"/>
    <property type="molecule type" value="Transcribed_RNA"/>
</dbReference>
<evidence type="ECO:0000256" key="11">
    <source>
        <dbReference type="ARBA" id="ARBA00023096"/>
    </source>
</evidence>
<dbReference type="InterPro" id="IPR019740">
    <property type="entry name" value="Pyridox_Oxase_CS"/>
</dbReference>
<dbReference type="InterPro" id="IPR012349">
    <property type="entry name" value="Split_barrel_FMN-bd"/>
</dbReference>
<evidence type="ECO:0000313" key="14">
    <source>
        <dbReference type="EMBL" id="JAG30494.1"/>
    </source>
</evidence>
<reference evidence="14" key="2">
    <citation type="submission" date="2014-07" db="EMBL/GenBank/DDBJ databases">
        <authorList>
            <person name="Hull J."/>
        </authorList>
    </citation>
    <scope>NUCLEOTIDE SEQUENCE</scope>
</reference>
<evidence type="ECO:0000256" key="2">
    <source>
        <dbReference type="ARBA" id="ARBA00003691"/>
    </source>
</evidence>
<evidence type="ECO:0000256" key="8">
    <source>
        <dbReference type="ARBA" id="ARBA00022630"/>
    </source>
</evidence>
<keyword evidence="8" id="KW-0285">Flavoprotein</keyword>
<dbReference type="GO" id="GO:0010181">
    <property type="term" value="F:FMN binding"/>
    <property type="evidence" value="ECO:0007669"/>
    <property type="project" value="InterPro"/>
</dbReference>
<dbReference type="PANTHER" id="PTHR10851">
    <property type="entry name" value="PYRIDOXINE-5-PHOSPHATE OXIDASE"/>
    <property type="match status" value="1"/>
</dbReference>
<dbReference type="InterPro" id="IPR011576">
    <property type="entry name" value="Pyridox_Oxase_N"/>
</dbReference>
<dbReference type="UniPathway" id="UPA01068">
    <property type="reaction ID" value="UER00304"/>
</dbReference>
<keyword evidence="9" id="KW-0288">FMN</keyword>
<dbReference type="GO" id="GO:0004733">
    <property type="term" value="F:pyridoxamine phosphate oxidase activity"/>
    <property type="evidence" value="ECO:0007669"/>
    <property type="project" value="UniProtKB-EC"/>
</dbReference>
<dbReference type="FunFam" id="2.30.110.10:FF:000005">
    <property type="entry name" value="NAD(P)H-hydrate epimerase"/>
    <property type="match status" value="1"/>
</dbReference>
<dbReference type="NCBIfam" id="TIGR00558">
    <property type="entry name" value="pdxH"/>
    <property type="match status" value="1"/>
</dbReference>
<evidence type="ECO:0000256" key="1">
    <source>
        <dbReference type="ARBA" id="ARBA00001917"/>
    </source>
</evidence>
<comment type="function">
    <text evidence="2">Catalyzes the oxidation of either pyridoxine 5'-phosphate (PNP) or pyridoxamine 5'-phosphate (PMP) into pyridoxal 5'-phosphate (PLP).</text>
</comment>
<comment type="similarity">
    <text evidence="5">Belongs to the pyridoxamine 5'-phosphate oxidase family.</text>
</comment>
<dbReference type="SUPFAM" id="SSF50475">
    <property type="entry name" value="FMN-binding split barrel"/>
    <property type="match status" value="1"/>
</dbReference>
<dbReference type="Pfam" id="PF10590">
    <property type="entry name" value="PNP_phzG_C"/>
    <property type="match status" value="1"/>
</dbReference>
<feature type="domain" description="Pyridoxamine 5'-phosphate oxidase N-terminal" evidence="12">
    <location>
        <begin position="103"/>
        <end position="224"/>
    </location>
</feature>
<protein>
    <recommendedName>
        <fullName evidence="7">pyridoxal 5'-phosphate synthase</fullName>
        <ecNumber evidence="7">1.4.3.5</ecNumber>
    </recommendedName>
</protein>
<dbReference type="Pfam" id="PF01243">
    <property type="entry name" value="PNPOx_N"/>
    <property type="match status" value="1"/>
</dbReference>
<gene>
    <name evidence="14" type="primary">Pnpo_3</name>
    <name evidence="14" type="ORF">CM83_43615</name>
</gene>
<dbReference type="InterPro" id="IPR000659">
    <property type="entry name" value="Pyridox_Oxase"/>
</dbReference>
<keyword evidence="10" id="KW-0560">Oxidoreductase</keyword>
<dbReference type="EC" id="1.4.3.5" evidence="7"/>